<dbReference type="SUPFAM" id="SSF50475">
    <property type="entry name" value="FMN-binding split barrel"/>
    <property type="match status" value="1"/>
</dbReference>
<accession>A0A5S4VIQ7</accession>
<reference evidence="2 3" key="1">
    <citation type="submission" date="2019-08" db="EMBL/GenBank/DDBJ databases">
        <authorList>
            <person name="Hu J."/>
        </authorList>
    </citation>
    <scope>NUCLEOTIDE SEQUENCE [LARGE SCALE GENOMIC DNA]</scope>
    <source>
        <strain evidence="2 3">NEAU-184</strain>
    </source>
</reference>
<evidence type="ECO:0000313" key="3">
    <source>
        <dbReference type="Proteomes" id="UP000325243"/>
    </source>
</evidence>
<protein>
    <submittedName>
        <fullName evidence="2">Pyridoxamine 5'-phosphate oxidase family protein</fullName>
    </submittedName>
</protein>
<dbReference type="AlphaFoldDB" id="A0A5S4VIQ7"/>
<gene>
    <name evidence="2" type="ORF">FYC51_10420</name>
</gene>
<name>A0A5S4VIQ7_9MICO</name>
<dbReference type="InterPro" id="IPR012349">
    <property type="entry name" value="Split_barrel_FMN-bd"/>
</dbReference>
<dbReference type="Pfam" id="PF01243">
    <property type="entry name" value="PNPOx_N"/>
    <property type="match status" value="1"/>
</dbReference>
<sequence length="166" mass="18188">MATNLTGPVPEPSAPLIRGESATDAARRVLAAITYVTLATADAAGQPWATPVWFAERDLREFIWVSRFETRHSRNIAERPEVGLAIFDSTVPVGSAIAVYVEATAEEVAEGDLSEALEVFNERSVAQGLRAWRSSDVSGFAPHRIYRATASQAWVLDEEEHRIPLL</sequence>
<dbReference type="RefSeq" id="WP_148733469.1">
    <property type="nucleotide sequence ID" value="NZ_VSSB01000001.1"/>
</dbReference>
<dbReference type="Proteomes" id="UP000325243">
    <property type="component" value="Unassembled WGS sequence"/>
</dbReference>
<organism evidence="2 3">
    <name type="scientific">Agromyces mariniharenae</name>
    <dbReference type="NCBI Taxonomy" id="2604423"/>
    <lineage>
        <taxon>Bacteria</taxon>
        <taxon>Bacillati</taxon>
        <taxon>Actinomycetota</taxon>
        <taxon>Actinomycetes</taxon>
        <taxon>Micrococcales</taxon>
        <taxon>Microbacteriaceae</taxon>
        <taxon>Agromyces</taxon>
    </lineage>
</organism>
<evidence type="ECO:0000313" key="2">
    <source>
        <dbReference type="EMBL" id="TYL54005.1"/>
    </source>
</evidence>
<proteinExistence type="predicted"/>
<dbReference type="Gene3D" id="2.30.110.10">
    <property type="entry name" value="Electron Transport, Fmn-binding Protein, Chain A"/>
    <property type="match status" value="1"/>
</dbReference>
<dbReference type="InterPro" id="IPR011576">
    <property type="entry name" value="Pyridox_Oxase_N"/>
</dbReference>
<comment type="caution">
    <text evidence="2">The sequence shown here is derived from an EMBL/GenBank/DDBJ whole genome shotgun (WGS) entry which is preliminary data.</text>
</comment>
<dbReference type="EMBL" id="VSSB01000001">
    <property type="protein sequence ID" value="TYL54005.1"/>
    <property type="molecule type" value="Genomic_DNA"/>
</dbReference>
<evidence type="ECO:0000259" key="1">
    <source>
        <dbReference type="Pfam" id="PF01243"/>
    </source>
</evidence>
<feature type="domain" description="Pyridoxamine 5'-phosphate oxidase N-terminal" evidence="1">
    <location>
        <begin position="23"/>
        <end position="153"/>
    </location>
</feature>
<keyword evidence="3" id="KW-1185">Reference proteome</keyword>